<evidence type="ECO:0000313" key="2">
    <source>
        <dbReference type="EMBL" id="PWS28865.1"/>
    </source>
</evidence>
<dbReference type="SUPFAM" id="SSF54523">
    <property type="entry name" value="Pili subunits"/>
    <property type="match status" value="1"/>
</dbReference>
<feature type="transmembrane region" description="Helical" evidence="1">
    <location>
        <begin position="12"/>
        <end position="36"/>
    </location>
</feature>
<name>A0A317ER42_9SPHI</name>
<organism evidence="2 3">
    <name type="scientific">Pedobacter yonginense</name>
    <dbReference type="NCBI Taxonomy" id="651869"/>
    <lineage>
        <taxon>Bacteria</taxon>
        <taxon>Pseudomonadati</taxon>
        <taxon>Bacteroidota</taxon>
        <taxon>Sphingobacteriia</taxon>
        <taxon>Sphingobacteriales</taxon>
        <taxon>Sphingobacteriaceae</taxon>
        <taxon>Pedobacter</taxon>
    </lineage>
</organism>
<dbReference type="OrthoDB" id="772240at2"/>
<keyword evidence="1" id="KW-0812">Transmembrane</keyword>
<dbReference type="Pfam" id="PF07963">
    <property type="entry name" value="N_methyl"/>
    <property type="match status" value="1"/>
</dbReference>
<keyword evidence="1" id="KW-0472">Membrane</keyword>
<evidence type="ECO:0000313" key="3">
    <source>
        <dbReference type="Proteomes" id="UP000245379"/>
    </source>
</evidence>
<gene>
    <name evidence="2" type="ORF">DHW03_03255</name>
</gene>
<proteinExistence type="predicted"/>
<dbReference type="RefSeq" id="WP_109924295.1">
    <property type="nucleotide sequence ID" value="NZ_QGNZ01000001.1"/>
</dbReference>
<dbReference type="EMBL" id="QGNZ01000001">
    <property type="protein sequence ID" value="PWS28865.1"/>
    <property type="molecule type" value="Genomic_DNA"/>
</dbReference>
<dbReference type="InterPro" id="IPR012902">
    <property type="entry name" value="N_methyl_site"/>
</dbReference>
<reference evidence="2 3" key="1">
    <citation type="submission" date="2018-05" db="EMBL/GenBank/DDBJ databases">
        <title>Pedobacter paludis sp. nov., isolated from wetland soil.</title>
        <authorList>
            <person name="Zhang Y."/>
            <person name="Wang G."/>
        </authorList>
    </citation>
    <scope>NUCLEOTIDE SEQUENCE [LARGE SCALE GENOMIC DNA]</scope>
    <source>
        <strain evidence="2 3">KCTC22721</strain>
    </source>
</reference>
<evidence type="ECO:0000256" key="1">
    <source>
        <dbReference type="SAM" id="Phobius"/>
    </source>
</evidence>
<sequence>MAKLISKRISASTLIEVLIAMVIIMVVFSIAISLFGNVMRGSVSQKKIQVSNQLKLLKNEISKKGEFENTQLTIDSVDYLISSENSGAEGLSTLEIRAEQGAVKLGEIRCLYKTKKAMADEKN</sequence>
<dbReference type="Proteomes" id="UP000245379">
    <property type="component" value="Unassembled WGS sequence"/>
</dbReference>
<keyword evidence="1" id="KW-1133">Transmembrane helix</keyword>
<protein>
    <recommendedName>
        <fullName evidence="4">Type II secretion system protein</fullName>
    </recommendedName>
</protein>
<accession>A0A317ER42</accession>
<dbReference type="InterPro" id="IPR045584">
    <property type="entry name" value="Pilin-like"/>
</dbReference>
<evidence type="ECO:0008006" key="4">
    <source>
        <dbReference type="Google" id="ProtNLM"/>
    </source>
</evidence>
<dbReference type="AlphaFoldDB" id="A0A317ER42"/>
<keyword evidence="3" id="KW-1185">Reference proteome</keyword>
<comment type="caution">
    <text evidence="2">The sequence shown here is derived from an EMBL/GenBank/DDBJ whole genome shotgun (WGS) entry which is preliminary data.</text>
</comment>